<dbReference type="RefSeq" id="YP_007516980.1">
    <property type="nucleotide sequence ID" value="NC_020459.1"/>
</dbReference>
<feature type="transmembrane region" description="Helical" evidence="1">
    <location>
        <begin position="31"/>
        <end position="50"/>
    </location>
</feature>
<dbReference type="EMBL" id="HQ694730">
    <property type="protein sequence ID" value="ADY15487.1"/>
    <property type="molecule type" value="Genomic_DNA"/>
</dbReference>
<keyword evidence="1" id="KW-0812">Transmembrane</keyword>
<proteinExistence type="predicted"/>
<sequence length="173" mass="20531">MIKLFLSWIIAISLLLIVMCVLELGVWVVKLLPLFLVILLCVYLYTFFFWNIIFDIYNSFLLLFFCRVFLANPIFCGWDKFLLIECCTIKESVSEYIRGLLGLLILFCMYILAYDVITEAIIVRGCSVLLFRFSANFPYKLFNRSFVILGNFFLFWYMWSMKSCVILCVYLYI</sequence>
<keyword evidence="1" id="KW-1133">Transmembrane helix</keyword>
<feature type="transmembrane region" description="Helical" evidence="1">
    <location>
        <begin position="146"/>
        <end position="172"/>
    </location>
</feature>
<accession>G8DM01</accession>
<feature type="transmembrane region" description="Helical" evidence="1">
    <location>
        <begin position="96"/>
        <end position="114"/>
    </location>
</feature>
<geneLocation type="mitochondrion" evidence="2"/>
<reference evidence="2" key="1">
    <citation type="journal article" date="2012" name="Mol. Phylogenet. Evol.">
        <title>Estimation of divergence times in cnidarian evolution based on mitochondrial protein-coding genes and the fossil record.</title>
        <authorList>
            <person name="Park E."/>
            <person name="Hwang D.S."/>
            <person name="Lee J.S."/>
            <person name="Song J.I."/>
            <person name="Seo T.K."/>
            <person name="Won Y.J."/>
        </authorList>
    </citation>
    <scope>NUCLEOTIDE SEQUENCE</scope>
</reference>
<name>G8DM01_CHRQI</name>
<keyword evidence="2" id="KW-0496">Mitochondrion</keyword>
<dbReference type="AlphaFoldDB" id="G8DM01"/>
<keyword evidence="1" id="KW-0472">Membrane</keyword>
<evidence type="ECO:0000256" key="1">
    <source>
        <dbReference type="SAM" id="Phobius"/>
    </source>
</evidence>
<organism evidence="2">
    <name type="scientific">Chrysaora quinquecirrha</name>
    <name type="common">Sea nettle jellyfish</name>
    <name type="synonym">Dactylometra africana</name>
    <dbReference type="NCBI Taxonomy" id="6148"/>
    <lineage>
        <taxon>Eukaryota</taxon>
        <taxon>Metazoa</taxon>
        <taxon>Cnidaria</taxon>
        <taxon>Scyphozoa</taxon>
        <taxon>Semaeostomeae</taxon>
        <taxon>Pelagiidae</taxon>
        <taxon>Chrysaora</taxon>
    </lineage>
</organism>
<feature type="transmembrane region" description="Helical" evidence="1">
    <location>
        <begin position="56"/>
        <end position="75"/>
    </location>
</feature>
<feature type="transmembrane region" description="Helical" evidence="1">
    <location>
        <begin position="6"/>
        <end position="24"/>
    </location>
</feature>
<protein>
    <submittedName>
        <fullName evidence="2">Uncharacterized protein</fullName>
    </submittedName>
</protein>
<evidence type="ECO:0000313" key="2">
    <source>
        <dbReference type="EMBL" id="ADY15487.1"/>
    </source>
</evidence>